<dbReference type="AlphaFoldDB" id="A0AAE0Z5S6"/>
<dbReference type="InterPro" id="IPR017452">
    <property type="entry name" value="GPCR_Rhodpsn_7TM"/>
</dbReference>
<dbReference type="EMBL" id="JAWDGP010004582">
    <property type="protein sequence ID" value="KAK3763250.1"/>
    <property type="molecule type" value="Genomic_DNA"/>
</dbReference>
<evidence type="ECO:0000256" key="4">
    <source>
        <dbReference type="ARBA" id="ARBA00023136"/>
    </source>
</evidence>
<feature type="transmembrane region" description="Helical" evidence="5">
    <location>
        <begin position="31"/>
        <end position="49"/>
    </location>
</feature>
<keyword evidence="8" id="KW-1185">Reference proteome</keyword>
<accession>A0AAE0Z5S6</accession>
<proteinExistence type="predicted"/>
<evidence type="ECO:0000313" key="7">
    <source>
        <dbReference type="EMBL" id="KAK3763250.1"/>
    </source>
</evidence>
<evidence type="ECO:0000256" key="3">
    <source>
        <dbReference type="ARBA" id="ARBA00022989"/>
    </source>
</evidence>
<evidence type="ECO:0000259" key="6">
    <source>
        <dbReference type="PROSITE" id="PS50262"/>
    </source>
</evidence>
<dbReference type="GO" id="GO:0016020">
    <property type="term" value="C:membrane"/>
    <property type="evidence" value="ECO:0007669"/>
    <property type="project" value="UniProtKB-SubCell"/>
</dbReference>
<evidence type="ECO:0000313" key="8">
    <source>
        <dbReference type="Proteomes" id="UP001283361"/>
    </source>
</evidence>
<protein>
    <recommendedName>
        <fullName evidence="6">G-protein coupled receptors family 1 profile domain-containing protein</fullName>
    </recommendedName>
</protein>
<keyword evidence="2 5" id="KW-0812">Transmembrane</keyword>
<dbReference type="Gene3D" id="1.20.1070.10">
    <property type="entry name" value="Rhodopsin 7-helix transmembrane proteins"/>
    <property type="match status" value="1"/>
</dbReference>
<organism evidence="7 8">
    <name type="scientific">Elysia crispata</name>
    <name type="common">lettuce slug</name>
    <dbReference type="NCBI Taxonomy" id="231223"/>
    <lineage>
        <taxon>Eukaryota</taxon>
        <taxon>Metazoa</taxon>
        <taxon>Spiralia</taxon>
        <taxon>Lophotrochozoa</taxon>
        <taxon>Mollusca</taxon>
        <taxon>Gastropoda</taxon>
        <taxon>Heterobranchia</taxon>
        <taxon>Euthyneura</taxon>
        <taxon>Panpulmonata</taxon>
        <taxon>Sacoglossa</taxon>
        <taxon>Placobranchoidea</taxon>
        <taxon>Plakobranchidae</taxon>
        <taxon>Elysia</taxon>
    </lineage>
</organism>
<comment type="subcellular location">
    <subcellularLocation>
        <location evidence="1">Membrane</location>
    </subcellularLocation>
</comment>
<evidence type="ECO:0000256" key="1">
    <source>
        <dbReference type="ARBA" id="ARBA00004370"/>
    </source>
</evidence>
<sequence length="327" mass="36403">MANDTNGSSRSYHDPDELRQAITILLSSDSVFFVLTAAINTWLLASILTSETLRHKVRNQLICSLAILHLLDAFFINTIDIALWISYIKGWSWMLKCSLNDYLEVMDLTCGAIADILIATLASVFLAQVLDFDPISKLDTRRQKIGKFIFLVFPWVFAAIAAPLSLMAIRLEGFYCHYADWSRYFILETVYTVVPLCLATGITAAAVTLRCIRFAQGSITAQGNMDVQLRGSGPEIDNSLTYIAAVCVSAVCEITLLVVYFELGSGEFRGLIFTSTSMAVSASRSALLPLAFLFLRDIRERIKTWRPWRRGAAPTGIDLTVAYHTEN</sequence>
<dbReference type="PROSITE" id="PS50262">
    <property type="entry name" value="G_PROTEIN_RECEP_F1_2"/>
    <property type="match status" value="1"/>
</dbReference>
<feature type="transmembrane region" description="Helical" evidence="5">
    <location>
        <begin position="272"/>
        <end position="295"/>
    </location>
</feature>
<feature type="transmembrane region" description="Helical" evidence="5">
    <location>
        <begin position="61"/>
        <end position="85"/>
    </location>
</feature>
<feature type="transmembrane region" description="Helical" evidence="5">
    <location>
        <begin position="105"/>
        <end position="127"/>
    </location>
</feature>
<gene>
    <name evidence="7" type="ORF">RRG08_013981</name>
</gene>
<name>A0AAE0Z5S6_9GAST</name>
<reference evidence="7" key="1">
    <citation type="journal article" date="2023" name="G3 (Bethesda)">
        <title>A reference genome for the long-term kleptoplast-retaining sea slug Elysia crispata morphotype clarki.</title>
        <authorList>
            <person name="Eastman K.E."/>
            <person name="Pendleton A.L."/>
            <person name="Shaikh M.A."/>
            <person name="Suttiyut T."/>
            <person name="Ogas R."/>
            <person name="Tomko P."/>
            <person name="Gavelis G."/>
            <person name="Widhalm J.R."/>
            <person name="Wisecaver J.H."/>
        </authorList>
    </citation>
    <scope>NUCLEOTIDE SEQUENCE</scope>
    <source>
        <strain evidence="7">ECLA1</strain>
    </source>
</reference>
<feature type="domain" description="G-protein coupled receptors family 1 profile" evidence="6">
    <location>
        <begin position="39"/>
        <end position="292"/>
    </location>
</feature>
<feature type="transmembrane region" description="Helical" evidence="5">
    <location>
        <begin position="189"/>
        <end position="209"/>
    </location>
</feature>
<feature type="transmembrane region" description="Helical" evidence="5">
    <location>
        <begin position="240"/>
        <end position="260"/>
    </location>
</feature>
<evidence type="ECO:0000256" key="2">
    <source>
        <dbReference type="ARBA" id="ARBA00022692"/>
    </source>
</evidence>
<evidence type="ECO:0000256" key="5">
    <source>
        <dbReference type="SAM" id="Phobius"/>
    </source>
</evidence>
<comment type="caution">
    <text evidence="7">The sequence shown here is derived from an EMBL/GenBank/DDBJ whole genome shotgun (WGS) entry which is preliminary data.</text>
</comment>
<feature type="transmembrane region" description="Helical" evidence="5">
    <location>
        <begin position="148"/>
        <end position="169"/>
    </location>
</feature>
<keyword evidence="3 5" id="KW-1133">Transmembrane helix</keyword>
<keyword evidence="4 5" id="KW-0472">Membrane</keyword>
<dbReference type="Proteomes" id="UP001283361">
    <property type="component" value="Unassembled WGS sequence"/>
</dbReference>